<name>A0A182D3N4_BLAVI</name>
<proteinExistence type="predicted"/>
<dbReference type="EMBL" id="AP014854">
    <property type="protein sequence ID" value="BAR99521.1"/>
    <property type="molecule type" value="Genomic_DNA"/>
</dbReference>
<organism evidence="1">
    <name type="scientific">Blastochloris viridis</name>
    <name type="common">Rhodopseudomonas viridis</name>
    <dbReference type="NCBI Taxonomy" id="1079"/>
    <lineage>
        <taxon>Bacteria</taxon>
        <taxon>Pseudomonadati</taxon>
        <taxon>Pseudomonadota</taxon>
        <taxon>Alphaproteobacteria</taxon>
        <taxon>Hyphomicrobiales</taxon>
        <taxon>Blastochloridaceae</taxon>
        <taxon>Blastochloris</taxon>
    </lineage>
</organism>
<evidence type="ECO:0000313" key="1">
    <source>
        <dbReference type="EMBL" id="BAR99521.1"/>
    </source>
</evidence>
<gene>
    <name evidence="1" type="ORF">BV133_1928</name>
</gene>
<sequence>MTHHPGRSPAKNPGRAEISPAIGQFKVNFRYPIEPAQPGAIAAIHVVCG</sequence>
<reference evidence="1" key="1">
    <citation type="journal article" date="2015" name="Genome Announc.">
        <title>Complete Genome Sequence of the Bacteriochlorophyll b-Producing Photosynthetic Bacterium Blastochloris viridis.</title>
        <authorList>
            <person name="Tsukatani Y."/>
            <person name="Hirose Y."/>
            <person name="Harada J."/>
            <person name="Misawa N."/>
            <person name="Mori K."/>
            <person name="Inoue K."/>
            <person name="Tamiaki H."/>
        </authorList>
    </citation>
    <scope>NUCLEOTIDE SEQUENCE [LARGE SCALE GENOMIC DNA]</scope>
    <source>
        <strain evidence="1">DSM 133</strain>
    </source>
</reference>
<accession>A0A182D3N4</accession>
<dbReference type="AlphaFoldDB" id="A0A182D3N4"/>
<protein>
    <submittedName>
        <fullName evidence="1">Uncharacterized protein</fullName>
    </submittedName>
</protein>